<feature type="binding site" evidence="5">
    <location>
        <position position="162"/>
    </location>
    <ligand>
        <name>UTP</name>
        <dbReference type="ChEBI" id="CHEBI:46398"/>
    </ligand>
</feature>
<organism evidence="6 7">
    <name type="scientific">Scardovia wiggsiae F0424</name>
    <dbReference type="NCBI Taxonomy" id="857290"/>
    <lineage>
        <taxon>Bacteria</taxon>
        <taxon>Bacillati</taxon>
        <taxon>Actinomycetota</taxon>
        <taxon>Actinomycetes</taxon>
        <taxon>Bifidobacteriales</taxon>
        <taxon>Bifidobacteriaceae</taxon>
        <taxon>Scardovia</taxon>
    </lineage>
</organism>
<dbReference type="AlphaFoldDB" id="J0D624"/>
<gene>
    <name evidence="6" type="ORF">HMPREF9156_00184</name>
</gene>
<proteinExistence type="inferred from homology"/>
<evidence type="ECO:0000256" key="2">
    <source>
        <dbReference type="ARBA" id="ARBA00022679"/>
    </source>
</evidence>
<feature type="binding site" evidence="5">
    <location>
        <position position="190"/>
    </location>
    <ligand>
        <name>UTP</name>
        <dbReference type="ChEBI" id="CHEBI:46398"/>
    </ligand>
</feature>
<evidence type="ECO:0000313" key="6">
    <source>
        <dbReference type="EMBL" id="EJD65420.1"/>
    </source>
</evidence>
<dbReference type="SUPFAM" id="SSF53448">
    <property type="entry name" value="Nucleotide-diphospho-sugar transferases"/>
    <property type="match status" value="1"/>
</dbReference>
<dbReference type="eggNOG" id="COG4284">
    <property type="taxonomic scope" value="Bacteria"/>
</dbReference>
<dbReference type="InterPro" id="IPR002618">
    <property type="entry name" value="UDPGP_fam"/>
</dbReference>
<dbReference type="Gene3D" id="2.160.10.10">
    <property type="entry name" value="Hexapeptide repeat proteins"/>
    <property type="match status" value="1"/>
</dbReference>
<evidence type="ECO:0000256" key="5">
    <source>
        <dbReference type="PIRSR" id="PIRSR000806-2"/>
    </source>
</evidence>
<dbReference type="Proteomes" id="UP000006415">
    <property type="component" value="Unassembled WGS sequence"/>
</dbReference>
<protein>
    <recommendedName>
        <fullName evidence="8">UTP-glucose-1-phosphate uridylyltransferase</fullName>
    </recommendedName>
</protein>
<keyword evidence="7" id="KW-1185">Reference proteome</keyword>
<evidence type="ECO:0000256" key="1">
    <source>
        <dbReference type="ARBA" id="ARBA00010401"/>
    </source>
</evidence>
<evidence type="ECO:0000256" key="3">
    <source>
        <dbReference type="ARBA" id="ARBA00022695"/>
    </source>
</evidence>
<reference evidence="6 7" key="1">
    <citation type="submission" date="2012-01" db="EMBL/GenBank/DDBJ databases">
        <title>The Genome Sequence of Scardovia wiggsiae F0424.</title>
        <authorList>
            <consortium name="The Broad Institute Genome Sequencing Platform"/>
            <person name="Earl A."/>
            <person name="Ward D."/>
            <person name="Feldgarden M."/>
            <person name="Gevers D."/>
            <person name="Izard J."/>
            <person name="Ganesan A."/>
            <person name="Baranova O.V."/>
            <person name="Blanton J.M."/>
            <person name="Tanner A.C."/>
            <person name="Mathney J."/>
            <person name="Dewhirst F.E."/>
            <person name="Young S.K."/>
            <person name="Zeng Q."/>
            <person name="Gargeya S."/>
            <person name="Fitzgerald M."/>
            <person name="Haas B."/>
            <person name="Abouelleil A."/>
            <person name="Alvarado L."/>
            <person name="Arachchi H.M."/>
            <person name="Berlin A."/>
            <person name="Chapman S.B."/>
            <person name="Gearin G."/>
            <person name="Goldberg J."/>
            <person name="Griggs A."/>
            <person name="Gujja S."/>
            <person name="Hansen M."/>
            <person name="Heiman D."/>
            <person name="Howarth C."/>
            <person name="Larimer J."/>
            <person name="Lui A."/>
            <person name="MacDonald P.J.P."/>
            <person name="McCowen C."/>
            <person name="Montmayeur A."/>
            <person name="Murphy C."/>
            <person name="Neiman D."/>
            <person name="Pearson M."/>
            <person name="Priest M."/>
            <person name="Roberts A."/>
            <person name="Saif S."/>
            <person name="Shea T."/>
            <person name="Sisk P."/>
            <person name="Stolte C."/>
            <person name="Sykes S."/>
            <person name="Wortman J."/>
            <person name="Nusbaum C."/>
            <person name="Birren B."/>
        </authorList>
    </citation>
    <scope>NUCLEOTIDE SEQUENCE [LARGE SCALE GENOMIC DNA]</scope>
    <source>
        <strain evidence="6 7">F0424</strain>
    </source>
</reference>
<dbReference type="Gene3D" id="3.90.550.10">
    <property type="entry name" value="Spore Coat Polysaccharide Biosynthesis Protein SpsA, Chain A"/>
    <property type="match status" value="1"/>
</dbReference>
<feature type="binding site" evidence="4">
    <location>
        <position position="191"/>
    </location>
    <ligand>
        <name>substrate</name>
    </ligand>
</feature>
<dbReference type="HOGENOM" id="CLU_023632_1_0_11"/>
<feature type="binding site" evidence="5">
    <location>
        <position position="93"/>
    </location>
    <ligand>
        <name>UTP</name>
        <dbReference type="ChEBI" id="CHEBI:46398"/>
    </ligand>
</feature>
<dbReference type="GO" id="GO:0003983">
    <property type="term" value="F:UTP:glucose-1-phosphate uridylyltransferase activity"/>
    <property type="evidence" value="ECO:0007669"/>
    <property type="project" value="InterPro"/>
</dbReference>
<dbReference type="PANTHER" id="PTHR43511">
    <property type="match status" value="1"/>
</dbReference>
<evidence type="ECO:0000256" key="4">
    <source>
        <dbReference type="PIRSR" id="PIRSR000806-1"/>
    </source>
</evidence>
<evidence type="ECO:0000313" key="7">
    <source>
        <dbReference type="Proteomes" id="UP000006415"/>
    </source>
</evidence>
<keyword evidence="3" id="KW-0548">Nucleotidyltransferase</keyword>
<dbReference type="STRING" id="857290.HMPREF9156_00184"/>
<dbReference type="OrthoDB" id="9804758at2"/>
<dbReference type="InterPro" id="IPR029044">
    <property type="entry name" value="Nucleotide-diphossugar_trans"/>
</dbReference>
<comment type="caution">
    <text evidence="6">The sequence shown here is derived from an EMBL/GenBank/DDBJ whole genome shotgun (WGS) entry which is preliminary data.</text>
</comment>
<dbReference type="RefSeq" id="WP_007147252.1">
    <property type="nucleotide sequence ID" value="NZ_AKCI01000001.1"/>
</dbReference>
<dbReference type="EMBL" id="AGZS01000001">
    <property type="protein sequence ID" value="EJD65420.1"/>
    <property type="molecule type" value="Genomic_DNA"/>
</dbReference>
<evidence type="ECO:0008006" key="8">
    <source>
        <dbReference type="Google" id="ProtNLM"/>
    </source>
</evidence>
<keyword evidence="2" id="KW-0808">Transferase</keyword>
<sequence length="475" mass="53381">MTGKSFEACAQKMRDSEMSEVAVEQFKRLYDVWQNDEQEWIRESEIEPMDNIRHIGDIHDTISHKVTGKALAKTAMLKLNGGLGTSMGLQGPKSLLPVRRHKARQMNFLDIILGQVTTVRQQQGVKLPLTFMNSYHTSKESIARIRRNRNFHQDEIPIEFLQNREPKIVGATGAPVSFPSDPDLEWCPPGHGDVFTSLWESGLLDVLQNEGMEYLFISNSDNLGARPSSTVSGAFAQSGASFMVEVARKTDADRKGGQIVRSRQTGCLMLREMTQVHPDDKEAATDVNIHPFFNTNNIWVRISALKRLLKEHKGILPLPVIRNLKTVDPTDPSTQNVIQLETAMGAAVSLFEDAVCVEVSRSRFLPVKTTNDLVILRSDRFHLTDAFEMEDGNYIFPDINLDTRYYKNIEDFDERFPYSVPSLAAANSFTVEGDWTFGKDVHCFADAHLSDLGRPSYVPNGSFVGPQGIESDSWQ</sequence>
<dbReference type="InterPro" id="IPR016267">
    <property type="entry name" value="UDPGP_trans"/>
</dbReference>
<comment type="similarity">
    <text evidence="1">Belongs to the UDPGP type 1 family.</text>
</comment>
<feature type="binding site" evidence="5">
    <location>
        <position position="368"/>
    </location>
    <ligand>
        <name>UTP</name>
        <dbReference type="ChEBI" id="CHEBI:46398"/>
    </ligand>
</feature>
<accession>J0D624</accession>
<feature type="binding site" evidence="5">
    <location>
        <position position="221"/>
    </location>
    <ligand>
        <name>UTP</name>
        <dbReference type="ChEBI" id="CHEBI:46398"/>
    </ligand>
</feature>
<name>J0D624_9BIFI</name>
<dbReference type="GO" id="GO:0006011">
    <property type="term" value="P:UDP-alpha-D-glucose metabolic process"/>
    <property type="evidence" value="ECO:0007669"/>
    <property type="project" value="InterPro"/>
</dbReference>
<dbReference type="PIRSF" id="PIRSF000806">
    <property type="entry name" value="UDPGP"/>
    <property type="match status" value="1"/>
</dbReference>
<dbReference type="Pfam" id="PF01704">
    <property type="entry name" value="UDPGP"/>
    <property type="match status" value="1"/>
</dbReference>